<evidence type="ECO:0000256" key="3">
    <source>
        <dbReference type="ARBA" id="ARBA00022448"/>
    </source>
</evidence>
<evidence type="ECO:0000256" key="4">
    <source>
        <dbReference type="ARBA" id="ARBA00023065"/>
    </source>
</evidence>
<keyword evidence="10" id="KW-0378">Hydrolase</keyword>
<dbReference type="InterPro" id="IPR001469">
    <property type="entry name" value="ATP_synth_F1_dsu/esu"/>
</dbReference>
<evidence type="ECO:0000256" key="8">
    <source>
        <dbReference type="SAM" id="Coils"/>
    </source>
</evidence>
<dbReference type="NCBIfam" id="TIGR01216">
    <property type="entry name" value="ATP_synt_epsi"/>
    <property type="match status" value="1"/>
</dbReference>
<dbReference type="InterPro" id="IPR036771">
    <property type="entry name" value="ATPsynth_dsu/esu_N"/>
</dbReference>
<dbReference type="PANTHER" id="PTHR13822">
    <property type="entry name" value="ATP SYNTHASE DELTA/EPSILON CHAIN"/>
    <property type="match status" value="1"/>
</dbReference>
<keyword evidence="8" id="KW-0175">Coiled coil</keyword>
<comment type="similarity">
    <text evidence="2">Belongs to the ATPase epsilon chain family.</text>
</comment>
<dbReference type="AlphaFoldDB" id="A0A3B0RWZ5"/>
<dbReference type="EC" id="3.6.3.14" evidence="10"/>
<evidence type="ECO:0000259" key="9">
    <source>
        <dbReference type="Pfam" id="PF02823"/>
    </source>
</evidence>
<dbReference type="CDD" id="cd12152">
    <property type="entry name" value="F1-ATPase_delta"/>
    <property type="match status" value="1"/>
</dbReference>
<reference evidence="10" key="1">
    <citation type="submission" date="2018-06" db="EMBL/GenBank/DDBJ databases">
        <authorList>
            <person name="Zhirakovskaya E."/>
        </authorList>
    </citation>
    <scope>NUCLEOTIDE SEQUENCE</scope>
</reference>
<dbReference type="PANTHER" id="PTHR13822:SF10">
    <property type="entry name" value="ATP SYNTHASE EPSILON CHAIN, CHLOROPLASTIC"/>
    <property type="match status" value="1"/>
</dbReference>
<protein>
    <submittedName>
        <fullName evidence="10">ATP synthase epsilon chain</fullName>
        <ecNumber evidence="10">3.6.3.14</ecNumber>
    </submittedName>
</protein>
<dbReference type="SUPFAM" id="SSF51344">
    <property type="entry name" value="Epsilon subunit of F1F0-ATP synthase N-terminal domain"/>
    <property type="match status" value="1"/>
</dbReference>
<keyword evidence="7" id="KW-0066">ATP synthesis</keyword>
<dbReference type="InterPro" id="IPR020546">
    <property type="entry name" value="ATP_synth_F1_dsu/esu_N"/>
</dbReference>
<evidence type="ECO:0000256" key="7">
    <source>
        <dbReference type="ARBA" id="ARBA00023310"/>
    </source>
</evidence>
<evidence type="ECO:0000256" key="5">
    <source>
        <dbReference type="ARBA" id="ARBA00023136"/>
    </source>
</evidence>
<dbReference type="GO" id="GO:0016787">
    <property type="term" value="F:hydrolase activity"/>
    <property type="evidence" value="ECO:0007669"/>
    <property type="project" value="UniProtKB-KW"/>
</dbReference>
<accession>A0A3B0RWZ5</accession>
<keyword evidence="4" id="KW-0406">Ion transport</keyword>
<keyword evidence="3" id="KW-0813">Transport</keyword>
<dbReference type="GO" id="GO:0045259">
    <property type="term" value="C:proton-transporting ATP synthase complex"/>
    <property type="evidence" value="ECO:0007669"/>
    <property type="project" value="UniProtKB-KW"/>
</dbReference>
<evidence type="ECO:0000256" key="2">
    <source>
        <dbReference type="ARBA" id="ARBA00005712"/>
    </source>
</evidence>
<evidence type="ECO:0000256" key="1">
    <source>
        <dbReference type="ARBA" id="ARBA00004170"/>
    </source>
</evidence>
<dbReference type="GO" id="GO:0046933">
    <property type="term" value="F:proton-transporting ATP synthase activity, rotational mechanism"/>
    <property type="evidence" value="ECO:0007669"/>
    <property type="project" value="InterPro"/>
</dbReference>
<dbReference type="Pfam" id="PF02823">
    <property type="entry name" value="ATP-synt_DE_N"/>
    <property type="match status" value="1"/>
</dbReference>
<dbReference type="NCBIfam" id="NF001851">
    <property type="entry name" value="PRK00571.2-4"/>
    <property type="match status" value="1"/>
</dbReference>
<keyword evidence="5" id="KW-0472">Membrane</keyword>
<feature type="domain" description="ATP synthase F1 complex delta/epsilon subunit N-terminal" evidence="9">
    <location>
        <begin position="5"/>
        <end position="83"/>
    </location>
</feature>
<evidence type="ECO:0000256" key="6">
    <source>
        <dbReference type="ARBA" id="ARBA00023196"/>
    </source>
</evidence>
<evidence type="ECO:0000313" key="10">
    <source>
        <dbReference type="EMBL" id="VAV95571.1"/>
    </source>
</evidence>
<keyword evidence="6" id="KW-0139">CF(1)</keyword>
<feature type="coiled-coil region" evidence="8">
    <location>
        <begin position="84"/>
        <end position="118"/>
    </location>
</feature>
<dbReference type="HAMAP" id="MF_00530">
    <property type="entry name" value="ATP_synth_epsil_bac"/>
    <property type="match status" value="1"/>
</dbReference>
<dbReference type="Gene3D" id="2.60.15.10">
    <property type="entry name" value="F0F1 ATP synthase delta/epsilon subunit, N-terminal"/>
    <property type="match status" value="1"/>
</dbReference>
<sequence length="135" mass="14387">MADKLHFELVSPEKLLMSLSVDMVVVPGVDGDFGVLINHAPVVSTLRTGILEVHNGDTPEKILVVSGFAEVNPDGLTVLAEEAIHLADVDRSALEADLKNAEEDIADAKDEVILAKANKARDRLVDILAVLDLAA</sequence>
<organism evidence="10">
    <name type="scientific">hydrothermal vent metagenome</name>
    <dbReference type="NCBI Taxonomy" id="652676"/>
    <lineage>
        <taxon>unclassified sequences</taxon>
        <taxon>metagenomes</taxon>
        <taxon>ecological metagenomes</taxon>
    </lineage>
</organism>
<proteinExistence type="inferred from homology"/>
<dbReference type="EMBL" id="UOED01000102">
    <property type="protein sequence ID" value="VAV95571.1"/>
    <property type="molecule type" value="Genomic_DNA"/>
</dbReference>
<gene>
    <name evidence="10" type="ORF">MNBD_ALPHA02-400</name>
</gene>
<name>A0A3B0RWZ5_9ZZZZ</name>
<dbReference type="NCBIfam" id="NF009983">
    <property type="entry name" value="PRK13449.1"/>
    <property type="match status" value="1"/>
</dbReference>
<comment type="subcellular location">
    <subcellularLocation>
        <location evidence="1">Membrane</location>
        <topology evidence="1">Peripheral membrane protein</topology>
    </subcellularLocation>
</comment>